<accession>R1CTF1</accession>
<evidence type="ECO:0000313" key="3">
    <source>
        <dbReference type="EMBL" id="EOC99958.1"/>
    </source>
</evidence>
<dbReference type="Pfam" id="PF01592">
    <property type="entry name" value="NifU_N"/>
    <property type="match status" value="1"/>
</dbReference>
<dbReference type="GO" id="GO:0005506">
    <property type="term" value="F:iron ion binding"/>
    <property type="evidence" value="ECO:0007669"/>
    <property type="project" value="InterPro"/>
</dbReference>
<dbReference type="Proteomes" id="UP000013378">
    <property type="component" value="Unassembled WGS sequence"/>
</dbReference>
<evidence type="ECO:0000313" key="4">
    <source>
        <dbReference type="Proteomes" id="UP000013378"/>
    </source>
</evidence>
<gene>
    <name evidence="3" type="ORF">L21TH_2003</name>
</gene>
<dbReference type="CDD" id="cd06664">
    <property type="entry name" value="IscU_like"/>
    <property type="match status" value="1"/>
</dbReference>
<dbReference type="EMBL" id="ARZA01000221">
    <property type="protein sequence ID" value="EOC99958.1"/>
    <property type="molecule type" value="Genomic_DNA"/>
</dbReference>
<dbReference type="Gene3D" id="3.90.1010.10">
    <property type="match status" value="1"/>
</dbReference>
<dbReference type="eggNOG" id="COG0822">
    <property type="taxonomic scope" value="Bacteria"/>
</dbReference>
<feature type="region of interest" description="Disordered" evidence="1">
    <location>
        <begin position="128"/>
        <end position="149"/>
    </location>
</feature>
<dbReference type="GO" id="GO:0016226">
    <property type="term" value="P:iron-sulfur cluster assembly"/>
    <property type="evidence" value="ECO:0007669"/>
    <property type="project" value="InterPro"/>
</dbReference>
<dbReference type="GO" id="GO:0051536">
    <property type="term" value="F:iron-sulfur cluster binding"/>
    <property type="evidence" value="ECO:0007669"/>
    <property type="project" value="InterPro"/>
</dbReference>
<dbReference type="FunFam" id="3.90.1010.10:FF:000009">
    <property type="entry name" value="FeS cluster assembly scaffold protein NifU"/>
    <property type="match status" value="1"/>
</dbReference>
<dbReference type="PANTHER" id="PTHR10093">
    <property type="entry name" value="IRON-SULFUR CLUSTER ASSEMBLY ENZYME NIFU HOMOLOG"/>
    <property type="match status" value="1"/>
</dbReference>
<dbReference type="SUPFAM" id="SSF82649">
    <property type="entry name" value="SufE/NifU"/>
    <property type="match status" value="1"/>
</dbReference>
<evidence type="ECO:0000259" key="2">
    <source>
        <dbReference type="Pfam" id="PF01592"/>
    </source>
</evidence>
<evidence type="ECO:0000256" key="1">
    <source>
        <dbReference type="SAM" id="MobiDB-lite"/>
    </source>
</evidence>
<reference evidence="3 4" key="1">
    <citation type="journal article" date="2015" name="Geomicrobiol. J.">
        <title>Caldisalinibacter kiritimatiensis gen. nov., sp. nov., a moderately thermohalophilic thiosulfate-reducing bacterium from a hypersaline microbial mat.</title>
        <authorList>
            <person name="Ben Hania W."/>
            <person name="Joseph M."/>
            <person name="Fiebig A."/>
            <person name="Bunk B."/>
            <person name="Klenk H.-P."/>
            <person name="Fardeau M.-L."/>
            <person name="Spring S."/>
        </authorList>
    </citation>
    <scope>NUCLEOTIDE SEQUENCE [LARGE SCALE GENOMIC DNA]</scope>
    <source>
        <strain evidence="3 4">L21-TH-D2</strain>
    </source>
</reference>
<organism evidence="3 4">
    <name type="scientific">Caldisalinibacter kiritimatiensis</name>
    <dbReference type="NCBI Taxonomy" id="1304284"/>
    <lineage>
        <taxon>Bacteria</taxon>
        <taxon>Bacillati</taxon>
        <taxon>Bacillota</taxon>
        <taxon>Tissierellia</taxon>
        <taxon>Tissierellales</taxon>
        <taxon>Thermohalobacteraceae</taxon>
        <taxon>Caldisalinibacter</taxon>
    </lineage>
</organism>
<dbReference type="PATRIC" id="fig|1304284.3.peg.1968"/>
<feature type="domain" description="NIF system FeS cluster assembly NifU N-terminal" evidence="2">
    <location>
        <begin position="1"/>
        <end position="122"/>
    </location>
</feature>
<dbReference type="OrthoDB" id="9804157at2"/>
<sequence length="149" mass="16483">MYSEKVMDHFRNPRNVGEIKDADGIGEVGNPQCGDIMKMYLKIEDNVIVDVKFKTFGCGSAIASSSMATEMIKGKTIEEAMKVTNKAVTEALDGLPPVKMHCSVLAEQAIKAALLDYSKKNNVKIEGLEDFDPNEDPHEHEHGHEEFAE</sequence>
<dbReference type="NCBIfam" id="TIGR03419">
    <property type="entry name" value="NifU_clost"/>
    <property type="match status" value="1"/>
</dbReference>
<dbReference type="InterPro" id="IPR017787">
    <property type="entry name" value="NIF_FeS_clus_asmbl_NifU-like"/>
</dbReference>
<name>R1CTF1_9FIRM</name>
<protein>
    <submittedName>
        <fullName evidence="3">Iron-sulfur cluster assembly scaffold protein</fullName>
    </submittedName>
</protein>
<feature type="compositionally biased region" description="Basic and acidic residues" evidence="1">
    <location>
        <begin position="135"/>
        <end position="149"/>
    </location>
</feature>
<proteinExistence type="predicted"/>
<comment type="caution">
    <text evidence="3">The sequence shown here is derived from an EMBL/GenBank/DDBJ whole genome shotgun (WGS) entry which is preliminary data.</text>
</comment>
<dbReference type="InterPro" id="IPR002871">
    <property type="entry name" value="NIF_FeS_clus_asmbl_NifU_N"/>
</dbReference>
<dbReference type="STRING" id="1304284.L21TH_2003"/>
<dbReference type="AlphaFoldDB" id="R1CTF1"/>
<keyword evidence="4" id="KW-1185">Reference proteome</keyword>